<proteinExistence type="predicted"/>
<dbReference type="InterPro" id="IPR001173">
    <property type="entry name" value="Glyco_trans_2-like"/>
</dbReference>
<evidence type="ECO:0000313" key="8">
    <source>
        <dbReference type="EMBL" id="EAU47034.1"/>
    </source>
</evidence>
<comment type="caution">
    <text evidence="8">The sequence shown here is derived from an EMBL/GenBank/DDBJ whole genome shotgun (WGS) entry which is preliminary data.</text>
</comment>
<evidence type="ECO:0000256" key="4">
    <source>
        <dbReference type="ARBA" id="ARBA00022679"/>
    </source>
</evidence>
<evidence type="ECO:0000256" key="6">
    <source>
        <dbReference type="SAM" id="Phobius"/>
    </source>
</evidence>
<comment type="subcellular location">
    <subcellularLocation>
        <location evidence="1">Cell membrane</location>
    </subcellularLocation>
</comment>
<keyword evidence="9" id="KW-1185">Reference proteome</keyword>
<evidence type="ECO:0000256" key="5">
    <source>
        <dbReference type="ARBA" id="ARBA00023136"/>
    </source>
</evidence>
<dbReference type="EMBL" id="AATQ01000009">
    <property type="protein sequence ID" value="EAU47034.1"/>
    <property type="molecule type" value="Genomic_DNA"/>
</dbReference>
<evidence type="ECO:0000313" key="9">
    <source>
        <dbReference type="Proteomes" id="UP000006230"/>
    </source>
</evidence>
<organism evidence="8 9">
    <name type="scientific">Salipiger bermudensis (strain DSM 26914 / JCM 13377 / KCTC 12554 / HTCC2601)</name>
    <name type="common">Pelagibaca bermudensis</name>
    <dbReference type="NCBI Taxonomy" id="314265"/>
    <lineage>
        <taxon>Bacteria</taxon>
        <taxon>Pseudomonadati</taxon>
        <taxon>Pseudomonadota</taxon>
        <taxon>Alphaproteobacteria</taxon>
        <taxon>Rhodobacterales</taxon>
        <taxon>Roseobacteraceae</taxon>
        <taxon>Salipiger</taxon>
    </lineage>
</organism>
<dbReference type="SUPFAM" id="SSF53448">
    <property type="entry name" value="Nucleotide-diphospho-sugar transferases"/>
    <property type="match status" value="1"/>
</dbReference>
<dbReference type="PANTHER" id="PTHR43646:SF2">
    <property type="entry name" value="GLYCOSYLTRANSFERASE 2-LIKE DOMAIN-CONTAINING PROTEIN"/>
    <property type="match status" value="1"/>
</dbReference>
<feature type="transmembrane region" description="Helical" evidence="6">
    <location>
        <begin position="285"/>
        <end position="304"/>
    </location>
</feature>
<keyword evidence="2" id="KW-1003">Cell membrane</keyword>
<keyword evidence="6" id="KW-1133">Transmembrane helix</keyword>
<name>Q0FSG7_SALBH</name>
<dbReference type="CDD" id="cd02525">
    <property type="entry name" value="Succinoglycan_BP_ExoA"/>
    <property type="match status" value="1"/>
</dbReference>
<dbReference type="HOGENOM" id="CLU_025996_19_0_5"/>
<evidence type="ECO:0000256" key="1">
    <source>
        <dbReference type="ARBA" id="ARBA00004236"/>
    </source>
</evidence>
<dbReference type="OrthoDB" id="8416156at2"/>
<dbReference type="Proteomes" id="UP000006230">
    <property type="component" value="Unassembled WGS sequence"/>
</dbReference>
<keyword evidence="3" id="KW-0328">Glycosyltransferase</keyword>
<dbReference type="GO" id="GO:0016757">
    <property type="term" value="F:glycosyltransferase activity"/>
    <property type="evidence" value="ECO:0007669"/>
    <property type="project" value="UniProtKB-KW"/>
</dbReference>
<dbReference type="GO" id="GO:0005886">
    <property type="term" value="C:plasma membrane"/>
    <property type="evidence" value="ECO:0007669"/>
    <property type="project" value="UniProtKB-SubCell"/>
</dbReference>
<evidence type="ECO:0000259" key="7">
    <source>
        <dbReference type="Pfam" id="PF00535"/>
    </source>
</evidence>
<keyword evidence="4 8" id="KW-0808">Transferase</keyword>
<dbReference type="STRING" id="314265.R2601_04683"/>
<sequence>MEDMLDATATRTGADPATILVAIPTLNEATHIEATLDALHRDRPEMAGVKIVVADGGSTDSTRAIVADYAQRRPNVVLIDNPARLQSAAVNLVVERCAEPQHEILVRVDAHSRYPDGYVLAVADSLLARDVAALATVMDTIGLSCVQKGVAWASDTKLGSGGSGHRGGAVSGYVDHGHHAGFRLDIWRRTGGYDTGFVANEDAELDHRIGLAGGKIWLDADIRLDYLARDSLRKLARQYWRYGLGRGQNVLKHRLKPRLRQLIPPAVTAVNLLSVLLSVVFPPILLLPVIYLLMLAATAVSLAVKHRSACALWAAPALFLMHNCFGAGFLTQLILRGRGAK</sequence>
<evidence type="ECO:0000256" key="2">
    <source>
        <dbReference type="ARBA" id="ARBA00022475"/>
    </source>
</evidence>
<feature type="domain" description="Glycosyltransferase 2-like" evidence="7">
    <location>
        <begin position="21"/>
        <end position="138"/>
    </location>
</feature>
<dbReference type="Gene3D" id="3.90.550.10">
    <property type="entry name" value="Spore Coat Polysaccharide Biosynthesis Protein SpsA, Chain A"/>
    <property type="match status" value="1"/>
</dbReference>
<reference evidence="8 9" key="1">
    <citation type="journal article" date="2010" name="J. Bacteriol.">
        <title>Genome sequences of Pelagibaca bermudensis HTCC2601T and Maritimibacter alkaliphilus HTCC2654T, the type strains of two marine Roseobacter genera.</title>
        <authorList>
            <person name="Thrash J.C."/>
            <person name="Cho J.C."/>
            <person name="Ferriera S."/>
            <person name="Johnson J."/>
            <person name="Vergin K.L."/>
            <person name="Giovannoni S.J."/>
        </authorList>
    </citation>
    <scope>NUCLEOTIDE SEQUENCE [LARGE SCALE GENOMIC DNA]</scope>
    <source>
        <strain evidence="9">DSM 26914 / JCM 13377 / KCTC 12554 / HTCC2601</strain>
    </source>
</reference>
<dbReference type="Pfam" id="PF00535">
    <property type="entry name" value="Glycos_transf_2"/>
    <property type="match status" value="1"/>
</dbReference>
<dbReference type="InterPro" id="IPR029044">
    <property type="entry name" value="Nucleotide-diphossugar_trans"/>
</dbReference>
<keyword evidence="5 6" id="KW-0472">Membrane</keyword>
<dbReference type="PANTHER" id="PTHR43646">
    <property type="entry name" value="GLYCOSYLTRANSFERASE"/>
    <property type="match status" value="1"/>
</dbReference>
<accession>Q0FSG7</accession>
<keyword evidence="6" id="KW-0812">Transmembrane</keyword>
<gene>
    <name evidence="8" type="ORF">R2601_04683</name>
</gene>
<dbReference type="AlphaFoldDB" id="Q0FSG7"/>
<feature type="transmembrane region" description="Helical" evidence="6">
    <location>
        <begin position="311"/>
        <end position="335"/>
    </location>
</feature>
<evidence type="ECO:0000256" key="3">
    <source>
        <dbReference type="ARBA" id="ARBA00022676"/>
    </source>
</evidence>
<protein>
    <submittedName>
        <fullName evidence="8">Glucosyltransferase protein</fullName>
    </submittedName>
</protein>
<dbReference type="eggNOG" id="COG1215">
    <property type="taxonomic scope" value="Bacteria"/>
</dbReference>